<sequence length="286" mass="30678">MTTGDPDRDRDADRARTGDRLLADLRRHFADHAWTPVTVGCSGAAVYRLERRGESTYLKIAAYGERPDPGSDLAAEATRATWLAGQGIGVPQVLDQWHGPDGGWLLTPAVPGRSAAEPWPVGQLPAVVDALADVARSLHALPAADCPFDRTLAVTLSDARHAAEHRLLDLADLDEQRAGWTADRLLAELNATVPADEDVVVCHGDLCLPNVLLDPRTLQVTGLVDLGRVGRADRNADLALLARSLAAPINGQYDPVLVGRLLARYDPPGGVDGSRIAFYQLLDEFG</sequence>
<dbReference type="Proteomes" id="UP001500037">
    <property type="component" value="Unassembled WGS sequence"/>
</dbReference>
<comment type="similarity">
    <text evidence="1 7">Belongs to the aminoglycoside phosphotransferase family.</text>
</comment>
<evidence type="ECO:0000256" key="3">
    <source>
        <dbReference type="ARBA" id="ARBA00022741"/>
    </source>
</evidence>
<dbReference type="NCBIfam" id="NF033068">
    <property type="entry name" value="APH_3p"/>
    <property type="match status" value="1"/>
</dbReference>
<dbReference type="Gene3D" id="3.30.200.20">
    <property type="entry name" value="Phosphorylase Kinase, domain 1"/>
    <property type="match status" value="1"/>
</dbReference>
<evidence type="ECO:0000256" key="4">
    <source>
        <dbReference type="ARBA" id="ARBA00022777"/>
    </source>
</evidence>
<keyword evidence="4 7" id="KW-0418">Kinase</keyword>
<evidence type="ECO:0000256" key="2">
    <source>
        <dbReference type="ARBA" id="ARBA00022679"/>
    </source>
</evidence>
<keyword evidence="2 7" id="KW-0808">Transferase</keyword>
<gene>
    <name evidence="9" type="ORF">GCM10009665_17260</name>
</gene>
<evidence type="ECO:0000256" key="5">
    <source>
        <dbReference type="ARBA" id="ARBA00022840"/>
    </source>
</evidence>
<protein>
    <submittedName>
        <fullName evidence="9">Aminoglycoside O-phosphotransferase APH(3')-IIb</fullName>
    </submittedName>
</protein>
<proteinExistence type="inferred from homology"/>
<dbReference type="InterPro" id="IPR002575">
    <property type="entry name" value="Aminoglycoside_PTrfase"/>
</dbReference>
<dbReference type="PIRSF" id="PIRSF000706">
    <property type="entry name" value="Kanamycin_kin"/>
    <property type="match status" value="1"/>
</dbReference>
<comment type="caution">
    <text evidence="9">The sequence shown here is derived from an EMBL/GenBank/DDBJ whole genome shotgun (WGS) entry which is preliminary data.</text>
</comment>
<evidence type="ECO:0000256" key="7">
    <source>
        <dbReference type="PIRNR" id="PIRNR000706"/>
    </source>
</evidence>
<reference evidence="10" key="1">
    <citation type="journal article" date="2019" name="Int. J. Syst. Evol. Microbiol.">
        <title>The Global Catalogue of Microorganisms (GCM) 10K type strain sequencing project: providing services to taxonomists for standard genome sequencing and annotation.</title>
        <authorList>
            <consortium name="The Broad Institute Genomics Platform"/>
            <consortium name="The Broad Institute Genome Sequencing Center for Infectious Disease"/>
            <person name="Wu L."/>
            <person name="Ma J."/>
        </authorList>
    </citation>
    <scope>NUCLEOTIDE SEQUENCE [LARGE SCALE GENOMIC DNA]</scope>
    <source>
        <strain evidence="10">JCM 13004</strain>
    </source>
</reference>
<dbReference type="PANTHER" id="PTHR21310">
    <property type="entry name" value="AMINOGLYCOSIDE PHOSPHOTRANSFERASE-RELATED-RELATED"/>
    <property type="match status" value="1"/>
</dbReference>
<dbReference type="EMBL" id="BAAALF010000019">
    <property type="protein sequence ID" value="GAA1227296.1"/>
    <property type="molecule type" value="Genomic_DNA"/>
</dbReference>
<name>A0ABP4GNX9_9ACTN</name>
<keyword evidence="3 7" id="KW-0547">Nucleotide-binding</keyword>
<accession>A0ABP4GNX9</accession>
<dbReference type="CDD" id="cd05150">
    <property type="entry name" value="APH"/>
    <property type="match status" value="1"/>
</dbReference>
<dbReference type="SUPFAM" id="SSF56112">
    <property type="entry name" value="Protein kinase-like (PK-like)"/>
    <property type="match status" value="1"/>
</dbReference>
<dbReference type="PANTHER" id="PTHR21310:SF41">
    <property type="entry name" value="3'-PHOSPHOTRANSFERASE, PUTATIVE-RELATED"/>
    <property type="match status" value="1"/>
</dbReference>
<dbReference type="InterPro" id="IPR024165">
    <property type="entry name" value="Kan/Strep_kinase"/>
</dbReference>
<dbReference type="Pfam" id="PF01636">
    <property type="entry name" value="APH"/>
    <property type="match status" value="1"/>
</dbReference>
<evidence type="ECO:0000313" key="9">
    <source>
        <dbReference type="EMBL" id="GAA1227296.1"/>
    </source>
</evidence>
<feature type="domain" description="Aminoglycoside phosphotransferase" evidence="8">
    <location>
        <begin position="35"/>
        <end position="257"/>
    </location>
</feature>
<organism evidence="9 10">
    <name type="scientific">Kitasatospora nipponensis</name>
    <dbReference type="NCBI Taxonomy" id="258049"/>
    <lineage>
        <taxon>Bacteria</taxon>
        <taxon>Bacillati</taxon>
        <taxon>Actinomycetota</taxon>
        <taxon>Actinomycetes</taxon>
        <taxon>Kitasatosporales</taxon>
        <taxon>Streptomycetaceae</taxon>
        <taxon>Kitasatospora</taxon>
    </lineage>
</organism>
<keyword evidence="5 7" id="KW-0067">ATP-binding</keyword>
<evidence type="ECO:0000259" key="8">
    <source>
        <dbReference type="Pfam" id="PF01636"/>
    </source>
</evidence>
<dbReference type="InterPro" id="IPR011009">
    <property type="entry name" value="Kinase-like_dom_sf"/>
</dbReference>
<evidence type="ECO:0000256" key="1">
    <source>
        <dbReference type="ARBA" id="ARBA00006219"/>
    </source>
</evidence>
<evidence type="ECO:0000313" key="10">
    <source>
        <dbReference type="Proteomes" id="UP001500037"/>
    </source>
</evidence>
<keyword evidence="6 7" id="KW-0046">Antibiotic resistance</keyword>
<dbReference type="RefSeq" id="WP_344440657.1">
    <property type="nucleotide sequence ID" value="NZ_BAAALF010000019.1"/>
</dbReference>
<evidence type="ECO:0000256" key="6">
    <source>
        <dbReference type="ARBA" id="ARBA00023251"/>
    </source>
</evidence>
<dbReference type="InterPro" id="IPR051678">
    <property type="entry name" value="AGP_Transferase"/>
</dbReference>
<dbReference type="Gene3D" id="3.90.1200.10">
    <property type="match status" value="1"/>
</dbReference>
<keyword evidence="10" id="KW-1185">Reference proteome</keyword>